<proteinExistence type="predicted"/>
<keyword evidence="1" id="KW-0472">Membrane</keyword>
<reference evidence="3" key="1">
    <citation type="submission" date="2020-10" db="EMBL/GenBank/DDBJ databases">
        <authorList>
            <person name="Gilroy R."/>
        </authorList>
    </citation>
    <scope>NUCLEOTIDE SEQUENCE</scope>
    <source>
        <strain evidence="3">ChiSjej6B24-2974</strain>
    </source>
</reference>
<evidence type="ECO:0000313" key="4">
    <source>
        <dbReference type="Proteomes" id="UP000824260"/>
    </source>
</evidence>
<evidence type="ECO:0000256" key="1">
    <source>
        <dbReference type="SAM" id="Phobius"/>
    </source>
</evidence>
<accession>A0A9D1CXI7</accession>
<dbReference type="AlphaFoldDB" id="A0A9D1CXI7"/>
<protein>
    <submittedName>
        <fullName evidence="3">DUF3592 domain-containing protein</fullName>
    </submittedName>
</protein>
<dbReference type="InterPro" id="IPR021994">
    <property type="entry name" value="DUF3592"/>
</dbReference>
<feature type="transmembrane region" description="Helical" evidence="1">
    <location>
        <begin position="127"/>
        <end position="148"/>
    </location>
</feature>
<evidence type="ECO:0000259" key="2">
    <source>
        <dbReference type="Pfam" id="PF12158"/>
    </source>
</evidence>
<dbReference type="EMBL" id="DVFZ01000095">
    <property type="protein sequence ID" value="HIQ83344.1"/>
    <property type="molecule type" value="Genomic_DNA"/>
</dbReference>
<organism evidence="3 4">
    <name type="scientific">Candidatus Pullichristensenella stercorigallinarum</name>
    <dbReference type="NCBI Taxonomy" id="2840909"/>
    <lineage>
        <taxon>Bacteria</taxon>
        <taxon>Bacillati</taxon>
        <taxon>Bacillota</taxon>
        <taxon>Clostridia</taxon>
        <taxon>Candidatus Pullichristensenella</taxon>
    </lineage>
</organism>
<evidence type="ECO:0000313" key="3">
    <source>
        <dbReference type="EMBL" id="HIQ83344.1"/>
    </source>
</evidence>
<gene>
    <name evidence="3" type="ORF">IAA52_09630</name>
</gene>
<keyword evidence="1" id="KW-0812">Transmembrane</keyword>
<name>A0A9D1CXI7_9FIRM</name>
<dbReference type="Proteomes" id="UP000824260">
    <property type="component" value="Unassembled WGS sequence"/>
</dbReference>
<sequence length="161" mass="16643">MGKARRDGRWINILLALLLLAGAVMTVHEGVAALQTSAALARGAVETRGVVLEKRRSAAGDTSDIFSIRYGYEAGGESYEGTARIASEDAFRALRVGDAIDVYCAASAPQSSAAFALPGGGDALRCALSFVPAAALLALAGTGGAQALKRRRAQKRSNTHP</sequence>
<comment type="caution">
    <text evidence="3">The sequence shown here is derived from an EMBL/GenBank/DDBJ whole genome shotgun (WGS) entry which is preliminary data.</text>
</comment>
<keyword evidence="1" id="KW-1133">Transmembrane helix</keyword>
<reference evidence="3" key="2">
    <citation type="journal article" date="2021" name="PeerJ">
        <title>Extensive microbial diversity within the chicken gut microbiome revealed by metagenomics and culture.</title>
        <authorList>
            <person name="Gilroy R."/>
            <person name="Ravi A."/>
            <person name="Getino M."/>
            <person name="Pursley I."/>
            <person name="Horton D.L."/>
            <person name="Alikhan N.F."/>
            <person name="Baker D."/>
            <person name="Gharbi K."/>
            <person name="Hall N."/>
            <person name="Watson M."/>
            <person name="Adriaenssens E.M."/>
            <person name="Foster-Nyarko E."/>
            <person name="Jarju S."/>
            <person name="Secka A."/>
            <person name="Antonio M."/>
            <person name="Oren A."/>
            <person name="Chaudhuri R.R."/>
            <person name="La Ragione R."/>
            <person name="Hildebrand F."/>
            <person name="Pallen M.J."/>
        </authorList>
    </citation>
    <scope>NUCLEOTIDE SEQUENCE</scope>
    <source>
        <strain evidence="3">ChiSjej6B24-2974</strain>
    </source>
</reference>
<feature type="domain" description="DUF3592" evidence="2">
    <location>
        <begin position="47"/>
        <end position="112"/>
    </location>
</feature>
<dbReference type="Pfam" id="PF12158">
    <property type="entry name" value="DUF3592"/>
    <property type="match status" value="1"/>
</dbReference>